<feature type="transmembrane region" description="Helical" evidence="7">
    <location>
        <begin position="380"/>
        <end position="403"/>
    </location>
</feature>
<dbReference type="Gene3D" id="1.20.1530.20">
    <property type="match status" value="1"/>
</dbReference>
<dbReference type="SUPFAM" id="SSF55804">
    <property type="entry name" value="Phoshotransferase/anion transport protein"/>
    <property type="match status" value="1"/>
</dbReference>
<gene>
    <name evidence="9" type="ORF">FL622_10500</name>
</gene>
<evidence type="ECO:0000256" key="5">
    <source>
        <dbReference type="ARBA" id="ARBA00023065"/>
    </source>
</evidence>
<sequence length="563" mass="60055">MSALTHNEITALLLALGLLLASARILGETAQRLNLPSVLGEILAGILWGPTIFGALAPEWSAFIFPAQGGGALAFDGLTTLAIALFLLVAGLEVDLTTVWRQGRVALWVAIAGMILPFSIGFSVAWWSPEWLGYQPGVPHLPFALFMATILSISALPIIAKILMDLNIYRSDLGVTIIAAAVFNDLLGWLVFAMILGMLGVNQGIPLAHTLWITLVFTASMLTVVPWCIHRLLPWIQAHTSWPGGVLGFAFSFCLMTAAFTEWIGVHAIFGSFLAGVALGHSSHLRERTRATIDQFVSFIFAPLFFASIGLKVNFSEQFDLVLTLTILLLAVTGKVIGSACGGRLGGLVWRDAFAVGFGMSAQGTMGIILGVLALQMGLISHQVFVALVVVALVTSLMSGPLLQRLLGLRKARRFCAHVGAKTFINPLTAYSKDGIIMELATAAAEVVDVDVATISHAVRQRERLMSTGIGRGLAVPHARLPELTEPVVVVGLSHGGVDFDSPDGLPAQVICLILTPVQDDGAQLEILADIASTFKIKEIREKVGGVSNFTEFLALVRSGQGR</sequence>
<feature type="transmembrane region" description="Helical" evidence="7">
    <location>
        <begin position="241"/>
        <end position="260"/>
    </location>
</feature>
<feature type="transmembrane region" description="Helical" evidence="7">
    <location>
        <begin position="266"/>
        <end position="284"/>
    </location>
</feature>
<reference evidence="9 10" key="1">
    <citation type="submission" date="2019-07" db="EMBL/GenBank/DDBJ databases">
        <title>Insights of Desulfuromonas acetexigens electromicrobiology.</title>
        <authorList>
            <person name="Katuri K."/>
            <person name="Sapireddy V."/>
            <person name="Shaw D.R."/>
            <person name="Saikaly P."/>
        </authorList>
    </citation>
    <scope>NUCLEOTIDE SEQUENCE [LARGE SCALE GENOMIC DNA]</scope>
    <source>
        <strain evidence="9 10">2873</strain>
    </source>
</reference>
<dbReference type="OrthoDB" id="9793589at2"/>
<keyword evidence="3 7" id="KW-0812">Transmembrane</keyword>
<feature type="transmembrane region" description="Helical" evidence="7">
    <location>
        <begin position="321"/>
        <end position="341"/>
    </location>
</feature>
<feature type="transmembrane region" description="Helical" evidence="7">
    <location>
        <begin position="353"/>
        <end position="374"/>
    </location>
</feature>
<feature type="transmembrane region" description="Helical" evidence="7">
    <location>
        <begin position="140"/>
        <end position="163"/>
    </location>
</feature>
<dbReference type="EMBL" id="VJVV01000007">
    <property type="protein sequence ID" value="TRO80520.1"/>
    <property type="molecule type" value="Genomic_DNA"/>
</dbReference>
<evidence type="ECO:0000256" key="4">
    <source>
        <dbReference type="ARBA" id="ARBA00022989"/>
    </source>
</evidence>
<evidence type="ECO:0000256" key="7">
    <source>
        <dbReference type="SAM" id="Phobius"/>
    </source>
</evidence>
<feature type="domain" description="PTS EIIA type-2" evidence="8">
    <location>
        <begin position="417"/>
        <end position="560"/>
    </location>
</feature>
<evidence type="ECO:0000313" key="10">
    <source>
        <dbReference type="Proteomes" id="UP000317155"/>
    </source>
</evidence>
<keyword evidence="6 7" id="KW-0472">Membrane</keyword>
<dbReference type="GO" id="GO:0015297">
    <property type="term" value="F:antiporter activity"/>
    <property type="evidence" value="ECO:0007669"/>
    <property type="project" value="InterPro"/>
</dbReference>
<feature type="transmembrane region" description="Helical" evidence="7">
    <location>
        <begin position="211"/>
        <end position="229"/>
    </location>
</feature>
<dbReference type="Pfam" id="PF00999">
    <property type="entry name" value="Na_H_Exchanger"/>
    <property type="match status" value="1"/>
</dbReference>
<evidence type="ECO:0000256" key="6">
    <source>
        <dbReference type="ARBA" id="ARBA00023136"/>
    </source>
</evidence>
<dbReference type="Proteomes" id="UP000317155">
    <property type="component" value="Unassembled WGS sequence"/>
</dbReference>
<dbReference type="InterPro" id="IPR016152">
    <property type="entry name" value="PTrfase/Anion_transptr"/>
</dbReference>
<evidence type="ECO:0000256" key="2">
    <source>
        <dbReference type="ARBA" id="ARBA00022448"/>
    </source>
</evidence>
<dbReference type="GO" id="GO:1902600">
    <property type="term" value="P:proton transmembrane transport"/>
    <property type="evidence" value="ECO:0007669"/>
    <property type="project" value="InterPro"/>
</dbReference>
<dbReference type="InterPro" id="IPR050794">
    <property type="entry name" value="CPA2_transporter"/>
</dbReference>
<organism evidence="9 10">
    <name type="scientific">Trichloromonas acetexigens</name>
    <dbReference type="NCBI Taxonomy" id="38815"/>
    <lineage>
        <taxon>Bacteria</taxon>
        <taxon>Pseudomonadati</taxon>
        <taxon>Thermodesulfobacteriota</taxon>
        <taxon>Desulfuromonadia</taxon>
        <taxon>Desulfuromonadales</taxon>
        <taxon>Trichloromonadaceae</taxon>
        <taxon>Trichloromonas</taxon>
    </lineage>
</organism>
<evidence type="ECO:0000259" key="8">
    <source>
        <dbReference type="PROSITE" id="PS51094"/>
    </source>
</evidence>
<dbReference type="InterPro" id="IPR006153">
    <property type="entry name" value="Cation/H_exchanger_TM"/>
</dbReference>
<comment type="subcellular location">
    <subcellularLocation>
        <location evidence="1">Membrane</location>
        <topology evidence="1">Multi-pass membrane protein</topology>
    </subcellularLocation>
</comment>
<dbReference type="PROSITE" id="PS51094">
    <property type="entry name" value="PTS_EIIA_TYPE_2"/>
    <property type="match status" value="1"/>
</dbReference>
<feature type="transmembrane region" description="Helical" evidence="7">
    <location>
        <begin position="72"/>
        <end position="93"/>
    </location>
</feature>
<dbReference type="Gene3D" id="3.40.930.10">
    <property type="entry name" value="Mannitol-specific EII, Chain A"/>
    <property type="match status" value="1"/>
</dbReference>
<dbReference type="GO" id="GO:0016020">
    <property type="term" value="C:membrane"/>
    <property type="evidence" value="ECO:0007669"/>
    <property type="project" value="UniProtKB-SubCell"/>
</dbReference>
<dbReference type="Pfam" id="PF00359">
    <property type="entry name" value="PTS_EIIA_2"/>
    <property type="match status" value="1"/>
</dbReference>
<keyword evidence="2" id="KW-0813">Transport</keyword>
<evidence type="ECO:0000256" key="1">
    <source>
        <dbReference type="ARBA" id="ARBA00004141"/>
    </source>
</evidence>
<keyword evidence="4 7" id="KW-1133">Transmembrane helix</keyword>
<feature type="transmembrane region" description="Helical" evidence="7">
    <location>
        <begin position="105"/>
        <end position="128"/>
    </location>
</feature>
<keyword evidence="5" id="KW-0406">Ion transport</keyword>
<name>A0A550JB73_9BACT</name>
<evidence type="ECO:0000256" key="3">
    <source>
        <dbReference type="ARBA" id="ARBA00022692"/>
    </source>
</evidence>
<feature type="transmembrane region" description="Helical" evidence="7">
    <location>
        <begin position="175"/>
        <end position="199"/>
    </location>
</feature>
<dbReference type="PANTHER" id="PTHR32468:SF0">
    <property type="entry name" value="K(+)_H(+) ANTIPORTER 1"/>
    <property type="match status" value="1"/>
</dbReference>
<dbReference type="PROSITE" id="PS00372">
    <property type="entry name" value="PTS_EIIA_TYPE_2_HIS"/>
    <property type="match status" value="1"/>
</dbReference>
<accession>A0A550JB73</accession>
<dbReference type="RefSeq" id="WP_092058059.1">
    <property type="nucleotide sequence ID" value="NZ_FOJJ01000039.1"/>
</dbReference>
<proteinExistence type="predicted"/>
<feature type="transmembrane region" description="Helical" evidence="7">
    <location>
        <begin position="296"/>
        <end position="315"/>
    </location>
</feature>
<dbReference type="InterPro" id="IPR002178">
    <property type="entry name" value="PTS_EIIA_type-2_dom"/>
</dbReference>
<evidence type="ECO:0000313" key="9">
    <source>
        <dbReference type="EMBL" id="TRO80520.1"/>
    </source>
</evidence>
<dbReference type="InterPro" id="IPR038770">
    <property type="entry name" value="Na+/solute_symporter_sf"/>
</dbReference>
<dbReference type="CDD" id="cd00211">
    <property type="entry name" value="PTS_IIA_fru"/>
    <property type="match status" value="1"/>
</dbReference>
<dbReference type="PANTHER" id="PTHR32468">
    <property type="entry name" value="CATION/H + ANTIPORTER"/>
    <property type="match status" value="1"/>
</dbReference>
<dbReference type="AlphaFoldDB" id="A0A550JB73"/>
<protein>
    <submittedName>
        <fullName evidence="9">Cation:proton antiporter</fullName>
    </submittedName>
</protein>
<keyword evidence="10" id="KW-1185">Reference proteome</keyword>
<comment type="caution">
    <text evidence="9">The sequence shown here is derived from an EMBL/GenBank/DDBJ whole genome shotgun (WGS) entry which is preliminary data.</text>
</comment>